<evidence type="ECO:0000256" key="1">
    <source>
        <dbReference type="SAM" id="MobiDB-lite"/>
    </source>
</evidence>
<feature type="region of interest" description="Disordered" evidence="1">
    <location>
        <begin position="130"/>
        <end position="176"/>
    </location>
</feature>
<dbReference type="EMBL" id="LFZO01000451">
    <property type="protein sequence ID" value="KXT08412.1"/>
    <property type="molecule type" value="Genomic_DNA"/>
</dbReference>
<gene>
    <name evidence="2" type="ORF">AC579_8895</name>
</gene>
<protein>
    <submittedName>
        <fullName evidence="2">Uncharacterized protein</fullName>
    </submittedName>
</protein>
<comment type="caution">
    <text evidence="2">The sequence shown here is derived from an EMBL/GenBank/DDBJ whole genome shotgun (WGS) entry which is preliminary data.</text>
</comment>
<feature type="compositionally biased region" description="Polar residues" evidence="1">
    <location>
        <begin position="148"/>
        <end position="166"/>
    </location>
</feature>
<keyword evidence="3" id="KW-1185">Reference proteome</keyword>
<reference evidence="2 3" key="1">
    <citation type="submission" date="2015-07" db="EMBL/GenBank/DDBJ databases">
        <title>Comparative genomics of the Sigatoka disease complex on banana suggests a link between parallel evolutionary changes in Pseudocercospora fijiensis and Pseudocercospora eumusae and increased virulence on the banana host.</title>
        <authorList>
            <person name="Chang T.-C."/>
            <person name="Salvucci A."/>
            <person name="Crous P.W."/>
            <person name="Stergiopoulos I."/>
        </authorList>
    </citation>
    <scope>NUCLEOTIDE SEQUENCE [LARGE SCALE GENOMIC DNA]</scope>
    <source>
        <strain evidence="2 3">CBS 116634</strain>
    </source>
</reference>
<dbReference type="PANTHER" id="PTHR36578">
    <property type="entry name" value="CHROMOSOME 15, WHOLE GENOME SHOTGUN SEQUENCE"/>
    <property type="match status" value="1"/>
</dbReference>
<evidence type="ECO:0000313" key="3">
    <source>
        <dbReference type="Proteomes" id="UP000073492"/>
    </source>
</evidence>
<dbReference type="STRING" id="113226.A0A139I1E9"/>
<proteinExistence type="predicted"/>
<dbReference type="PANTHER" id="PTHR36578:SF1">
    <property type="entry name" value="APPLE DOMAIN-CONTAINING PROTEIN"/>
    <property type="match status" value="1"/>
</dbReference>
<organism evidence="2 3">
    <name type="scientific">Pseudocercospora musae</name>
    <dbReference type="NCBI Taxonomy" id="113226"/>
    <lineage>
        <taxon>Eukaryota</taxon>
        <taxon>Fungi</taxon>
        <taxon>Dikarya</taxon>
        <taxon>Ascomycota</taxon>
        <taxon>Pezizomycotina</taxon>
        <taxon>Dothideomycetes</taxon>
        <taxon>Dothideomycetidae</taxon>
        <taxon>Mycosphaerellales</taxon>
        <taxon>Mycosphaerellaceae</taxon>
        <taxon>Pseudocercospora</taxon>
    </lineage>
</organism>
<evidence type="ECO:0000313" key="2">
    <source>
        <dbReference type="EMBL" id="KXT08412.1"/>
    </source>
</evidence>
<sequence length="176" mass="19688">MGKGSSQLEVAGYKREDLGKAAINAPMKEECHSYIGHTVCTDGKPFDPSRCIKDCEETTRYDAEHLQSRAVCHLVNSYILEKDGKAEGRICSMHYPSLGKEPRHKQPLSRGLKRVHHVQLISLQKWRKEQGKDKSCIGTPNDLKSPKTKNQQSRPLQEPQKSNASNHAPGLISEST</sequence>
<dbReference type="Proteomes" id="UP000073492">
    <property type="component" value="Unassembled WGS sequence"/>
</dbReference>
<name>A0A139I1E9_9PEZI</name>
<dbReference type="OrthoDB" id="3628484at2759"/>
<accession>A0A139I1E9</accession>
<dbReference type="AlphaFoldDB" id="A0A139I1E9"/>